<dbReference type="InterPro" id="IPR015424">
    <property type="entry name" value="PyrdxlP-dep_Trfase"/>
</dbReference>
<dbReference type="PANTHER" id="PTHR30244">
    <property type="entry name" value="TRANSAMINASE"/>
    <property type="match status" value="1"/>
</dbReference>
<feature type="active site" description="Proton acceptor" evidence="3">
    <location>
        <position position="193"/>
    </location>
</feature>
<dbReference type="PIRSF" id="PIRSF000390">
    <property type="entry name" value="PLP_StrS"/>
    <property type="match status" value="1"/>
</dbReference>
<dbReference type="GO" id="GO:0008483">
    <property type="term" value="F:transaminase activity"/>
    <property type="evidence" value="ECO:0007669"/>
    <property type="project" value="UniProtKB-KW"/>
</dbReference>
<dbReference type="RefSeq" id="WP_155308466.1">
    <property type="nucleotide sequence ID" value="NZ_AP021879.1"/>
</dbReference>
<evidence type="ECO:0000256" key="2">
    <source>
        <dbReference type="ARBA" id="ARBA00037999"/>
    </source>
</evidence>
<accession>A0A5K8A3B3</accession>
<keyword evidence="1 4" id="KW-0663">Pyridoxal phosphate</keyword>
<dbReference type="InterPro" id="IPR015421">
    <property type="entry name" value="PyrdxlP-dep_Trfase_major"/>
</dbReference>
<evidence type="ECO:0000313" key="6">
    <source>
        <dbReference type="EMBL" id="BBO86967.1"/>
    </source>
</evidence>
<dbReference type="InterPro" id="IPR015422">
    <property type="entry name" value="PyrdxlP-dep_Trfase_small"/>
</dbReference>
<dbReference type="PANTHER" id="PTHR30244:SF36">
    <property type="entry name" value="3-OXO-GLUCOSE-6-PHOSPHATE:GLUTAMATE AMINOTRANSFERASE"/>
    <property type="match status" value="1"/>
</dbReference>
<reference evidence="6 7" key="1">
    <citation type="submission" date="2019-11" db="EMBL/GenBank/DDBJ databases">
        <title>Comparative genomics of hydrocarbon-degrading Desulfosarcina strains.</title>
        <authorList>
            <person name="Watanabe M."/>
            <person name="Kojima H."/>
            <person name="Fukui M."/>
        </authorList>
    </citation>
    <scope>NUCLEOTIDE SEQUENCE [LARGE SCALE GENOMIC DNA]</scope>
    <source>
        <strain evidence="7">oXyS1</strain>
    </source>
</reference>
<proteinExistence type="inferred from homology"/>
<dbReference type="Gene3D" id="3.90.1150.10">
    <property type="entry name" value="Aspartate Aminotransferase, domain 1"/>
    <property type="match status" value="1"/>
</dbReference>
<keyword evidence="6" id="KW-0808">Transferase</keyword>
<dbReference type="InterPro" id="IPR000653">
    <property type="entry name" value="DegT/StrS_aminotransferase"/>
</dbReference>
<evidence type="ECO:0000256" key="4">
    <source>
        <dbReference type="PIRSR" id="PIRSR000390-2"/>
    </source>
</evidence>
<dbReference type="GO" id="GO:0000271">
    <property type="term" value="P:polysaccharide biosynthetic process"/>
    <property type="evidence" value="ECO:0007669"/>
    <property type="project" value="TreeGrafter"/>
</dbReference>
<sequence length="378" mass="41274">MNVPLLDLKAQYQTIKDQVLEVTEAIYESQYFILGPHVDDLEKKIAEYCRVGHAVGVSSGTDALLLSLMAAGIGPGDRVLTTPYTFFATAGAVWRVGATPVFVDIDETTYNLSPDRLQETVAAMDEATRQTVKAIVPVHLYGQCADMDPILKLAAEHGWVVIEDAAQAIGAEYHGRRAGSMGDYGCFSFFPSKNLGAFGDGGIVTARDPAVYEHLKILRVHGGHAKYYHHYVGGNFRLDALQAAIVAIKLAYLDGWSAARKANAARYRELFAAAGLMDRIHLPVEKESRHIYNQFVIRVDKRRDALKDHLTAQSIGSEVYYPVPLHLQACFAPLGYAAGDFPVAEAAARSTLALPIYPELTEAQQAYVVDTIAAFVNA</sequence>
<dbReference type="Pfam" id="PF01041">
    <property type="entry name" value="DegT_DnrJ_EryC1"/>
    <property type="match status" value="1"/>
</dbReference>
<dbReference type="Gene3D" id="3.40.640.10">
    <property type="entry name" value="Type I PLP-dependent aspartate aminotransferase-like (Major domain)"/>
    <property type="match status" value="1"/>
</dbReference>
<name>A0A5K8A3B3_9BACT</name>
<organism evidence="6 7">
    <name type="scientific">Desulfosarcina ovata subsp. ovata</name>
    <dbReference type="NCBI Taxonomy" id="2752305"/>
    <lineage>
        <taxon>Bacteria</taxon>
        <taxon>Pseudomonadati</taxon>
        <taxon>Thermodesulfobacteriota</taxon>
        <taxon>Desulfobacteria</taxon>
        <taxon>Desulfobacterales</taxon>
        <taxon>Desulfosarcinaceae</taxon>
        <taxon>Desulfosarcina</taxon>
    </lineage>
</organism>
<keyword evidence="6" id="KW-0032">Aminotransferase</keyword>
<evidence type="ECO:0000256" key="3">
    <source>
        <dbReference type="PIRSR" id="PIRSR000390-1"/>
    </source>
</evidence>
<keyword evidence="7" id="KW-1185">Reference proteome</keyword>
<gene>
    <name evidence="6" type="ORF">DSCOOX_01470</name>
</gene>
<dbReference type="CDD" id="cd00616">
    <property type="entry name" value="AHBA_syn"/>
    <property type="match status" value="1"/>
</dbReference>
<dbReference type="Proteomes" id="UP000422108">
    <property type="component" value="Chromosome"/>
</dbReference>
<protein>
    <submittedName>
        <fullName evidence="6">Glutamine--scyllo-inositol aminotransferase</fullName>
    </submittedName>
</protein>
<comment type="similarity">
    <text evidence="2 5">Belongs to the DegT/DnrJ/EryC1 family.</text>
</comment>
<dbReference type="EMBL" id="AP021879">
    <property type="protein sequence ID" value="BBO86967.1"/>
    <property type="molecule type" value="Genomic_DNA"/>
</dbReference>
<evidence type="ECO:0000313" key="7">
    <source>
        <dbReference type="Proteomes" id="UP000422108"/>
    </source>
</evidence>
<feature type="modified residue" description="N6-(pyridoxal phosphate)lysine" evidence="4">
    <location>
        <position position="193"/>
    </location>
</feature>
<dbReference type="SUPFAM" id="SSF53383">
    <property type="entry name" value="PLP-dependent transferases"/>
    <property type="match status" value="1"/>
</dbReference>
<evidence type="ECO:0000256" key="5">
    <source>
        <dbReference type="RuleBase" id="RU004508"/>
    </source>
</evidence>
<dbReference type="AlphaFoldDB" id="A0A5K8A3B3"/>
<evidence type="ECO:0000256" key="1">
    <source>
        <dbReference type="ARBA" id="ARBA00022898"/>
    </source>
</evidence>
<dbReference type="FunFam" id="3.40.640.10:FF:000089">
    <property type="entry name" value="Aminotransferase, DegT/DnrJ/EryC1/StrS family"/>
    <property type="match status" value="1"/>
</dbReference>
<dbReference type="GO" id="GO:0030170">
    <property type="term" value="F:pyridoxal phosphate binding"/>
    <property type="evidence" value="ECO:0007669"/>
    <property type="project" value="UniProtKB-ARBA"/>
</dbReference>